<gene>
    <name evidence="2" type="primary">LOC107796325</name>
</gene>
<dbReference type="PANTHER" id="PTHR47273">
    <property type="entry name" value="EXPRESSED PROTEIN"/>
    <property type="match status" value="1"/>
</dbReference>
<reference evidence="1" key="1">
    <citation type="journal article" date="2014" name="Nat. Commun.">
        <title>The tobacco genome sequence and its comparison with those of tomato and potato.</title>
        <authorList>
            <person name="Sierro N."/>
            <person name="Battey J.N."/>
            <person name="Ouadi S."/>
            <person name="Bakaher N."/>
            <person name="Bovet L."/>
            <person name="Willig A."/>
            <person name="Goepfert S."/>
            <person name="Peitsch M.C."/>
            <person name="Ivanov N.V."/>
        </authorList>
    </citation>
    <scope>NUCLEOTIDE SEQUENCE [LARGE SCALE GENOMIC DNA]</scope>
</reference>
<dbReference type="OrthoDB" id="1935547at2759"/>
<dbReference type="PaxDb" id="4097-A0A1S4AD28"/>
<dbReference type="STRING" id="4097.A0A1S4AD28"/>
<dbReference type="Pfam" id="PF01190">
    <property type="entry name" value="Pollen_Ole_e_1"/>
    <property type="match status" value="1"/>
</dbReference>
<accession>A0A1S4AD28</accession>
<dbReference type="OMA" id="FKQPTLC"/>
<dbReference type="KEGG" id="nta:107796325"/>
<reference evidence="2" key="2">
    <citation type="submission" date="2025-08" db="UniProtKB">
        <authorList>
            <consortium name="RefSeq"/>
        </authorList>
    </citation>
    <scope>IDENTIFICATION</scope>
</reference>
<evidence type="ECO:0000313" key="2">
    <source>
        <dbReference type="RefSeq" id="XP_016474562.1"/>
    </source>
</evidence>
<protein>
    <submittedName>
        <fullName evidence="2">Proline-rich extensin-like protein EPR1</fullName>
    </submittedName>
</protein>
<dbReference type="PANTHER" id="PTHR47273:SF2">
    <property type="entry name" value="PROLINE-RICH EXTENSIN-LIKE PROTEIN EPR1"/>
    <property type="match status" value="1"/>
</dbReference>
<keyword evidence="1" id="KW-1185">Reference proteome</keyword>
<sequence>MMNKRISWFWIINLFLGFSFYNLSVSQARPISSHQPTAVVIGTVLCDACYQQDFSKASHFISGAIVAVECANSGKRSSFYQEVKTNKHGKFSVHLPFLVDKYVKQIKGCSVKLINSSKPHCAVASPATSSSFQLHSRKKRIHIFSAGFFTFKPVNQPKLCNQKPSSHGIYNKEVYVQKSLTSTPNDPTFSQPIQGKPSSFTTIKQGLLPPLPRLPPLPELPPLPPLPLFPPIFRSPPTSPPSIFPPFIPPPIPGLTPLSPPMSPPSIFPPFIPPPIPGLTPLSPPMSPPSIFPPIIPTPIPGLTPLPPPPPPPTFPFHLPPFPFRPISGFPGVPPATTSSPEKNNSP</sequence>
<organism evidence="1 2">
    <name type="scientific">Nicotiana tabacum</name>
    <name type="common">Common tobacco</name>
    <dbReference type="NCBI Taxonomy" id="4097"/>
    <lineage>
        <taxon>Eukaryota</taxon>
        <taxon>Viridiplantae</taxon>
        <taxon>Streptophyta</taxon>
        <taxon>Embryophyta</taxon>
        <taxon>Tracheophyta</taxon>
        <taxon>Spermatophyta</taxon>
        <taxon>Magnoliopsida</taxon>
        <taxon>eudicotyledons</taxon>
        <taxon>Gunneridae</taxon>
        <taxon>Pentapetalae</taxon>
        <taxon>asterids</taxon>
        <taxon>lamiids</taxon>
        <taxon>Solanales</taxon>
        <taxon>Solanaceae</taxon>
        <taxon>Nicotianoideae</taxon>
        <taxon>Nicotianeae</taxon>
        <taxon>Nicotiana</taxon>
    </lineage>
</organism>
<dbReference type="Proteomes" id="UP000790787">
    <property type="component" value="Chromosome 14"/>
</dbReference>
<dbReference type="AlphaFoldDB" id="A0A1S4AD28"/>
<evidence type="ECO:0000313" key="1">
    <source>
        <dbReference type="Proteomes" id="UP000790787"/>
    </source>
</evidence>
<proteinExistence type="predicted"/>
<name>A0A1S4AD28_TOBAC</name>
<dbReference type="RefSeq" id="XP_016474562.1">
    <property type="nucleotide sequence ID" value="XM_016619076.1"/>
</dbReference>
<dbReference type="GeneID" id="107796325"/>